<evidence type="ECO:0000313" key="2">
    <source>
        <dbReference type="EMBL" id="EXI79936.1"/>
    </source>
</evidence>
<dbReference type="AlphaFoldDB" id="A0A011NX97"/>
<evidence type="ECO:0008006" key="4">
    <source>
        <dbReference type="Google" id="ProtNLM"/>
    </source>
</evidence>
<dbReference type="PATRIC" id="fig|1454003.3.peg.2120"/>
<organism evidence="2 3">
    <name type="scientific">Candidatus Accumulibacter appositus</name>
    <dbReference type="NCBI Taxonomy" id="1454003"/>
    <lineage>
        <taxon>Bacteria</taxon>
        <taxon>Pseudomonadati</taxon>
        <taxon>Pseudomonadota</taxon>
        <taxon>Betaproteobacteria</taxon>
        <taxon>Candidatus Accumulibacter</taxon>
    </lineage>
</organism>
<dbReference type="InterPro" id="IPR008965">
    <property type="entry name" value="CBM2/CBM3_carb-bd_dom_sf"/>
</dbReference>
<keyword evidence="1" id="KW-0732">Signal</keyword>
<proteinExistence type="predicted"/>
<sequence>MKIGASARALAMCAFVLAAIPAGAAPFSIISTPTSGQRGQPITISLFDSAVSNLEAADFWLTFDSAVFSDFSASPGSATSGFSLAAGNPVSAGGSLLQVDLSLAINLGLPVDGVAGTLVDVDFLIKPDAPLADSELVFEAKPFSDYAIPRTAGRVNVMGGSVPEPISSMLVGMALLTLGVLRRRRT</sequence>
<dbReference type="Proteomes" id="UP000021816">
    <property type="component" value="Unassembled WGS sequence"/>
</dbReference>
<dbReference type="Gene3D" id="2.60.40.680">
    <property type="match status" value="1"/>
</dbReference>
<dbReference type="EMBL" id="JEMX01000044">
    <property type="protein sequence ID" value="EXI79936.1"/>
    <property type="molecule type" value="Genomic_DNA"/>
</dbReference>
<dbReference type="GO" id="GO:0030246">
    <property type="term" value="F:carbohydrate binding"/>
    <property type="evidence" value="ECO:0007669"/>
    <property type="project" value="InterPro"/>
</dbReference>
<comment type="caution">
    <text evidence="2">The sequence shown here is derived from an EMBL/GenBank/DDBJ whole genome shotgun (WGS) entry which is preliminary data.</text>
</comment>
<dbReference type="STRING" id="1454003.AW10_02081"/>
<name>A0A011NX97_9PROT</name>
<accession>A0A011NX97</accession>
<protein>
    <recommendedName>
        <fullName evidence="4">PEP-CTERM protein-sorting domain-containing protein</fullName>
    </recommendedName>
</protein>
<feature type="chain" id="PRO_5001462493" description="PEP-CTERM protein-sorting domain-containing protein" evidence="1">
    <location>
        <begin position="25"/>
        <end position="186"/>
    </location>
</feature>
<feature type="signal peptide" evidence="1">
    <location>
        <begin position="1"/>
        <end position="24"/>
    </location>
</feature>
<reference evidence="2 3" key="1">
    <citation type="submission" date="2014-02" db="EMBL/GenBank/DDBJ databases">
        <title>Expanding our view of genomic diversity in Candidatus Accumulibacter clades.</title>
        <authorList>
            <person name="Skennerton C.T."/>
            <person name="Barr J.J."/>
            <person name="Slater F.R."/>
            <person name="Bond P.L."/>
            <person name="Tyson G.W."/>
        </authorList>
    </citation>
    <scope>NUCLEOTIDE SEQUENCE [LARGE SCALE GENOMIC DNA]</scope>
    <source>
        <strain evidence="3">BA-92</strain>
    </source>
</reference>
<gene>
    <name evidence="2" type="ORF">AW10_02081</name>
</gene>
<evidence type="ECO:0000256" key="1">
    <source>
        <dbReference type="SAM" id="SignalP"/>
    </source>
</evidence>
<evidence type="ECO:0000313" key="3">
    <source>
        <dbReference type="Proteomes" id="UP000021816"/>
    </source>
</evidence>
<dbReference type="SUPFAM" id="SSF49384">
    <property type="entry name" value="Carbohydrate-binding domain"/>
    <property type="match status" value="1"/>
</dbReference>